<accession>A0ABV0XXD6</accession>
<dbReference type="EMBL" id="JAHRIP010016405">
    <property type="protein sequence ID" value="MEQ2286069.1"/>
    <property type="molecule type" value="Genomic_DNA"/>
</dbReference>
<name>A0ABV0XXD6_9TELE</name>
<protein>
    <recommendedName>
        <fullName evidence="3">Secreted protein</fullName>
    </recommendedName>
</protein>
<organism evidence="1 2">
    <name type="scientific">Ameca splendens</name>
    <dbReference type="NCBI Taxonomy" id="208324"/>
    <lineage>
        <taxon>Eukaryota</taxon>
        <taxon>Metazoa</taxon>
        <taxon>Chordata</taxon>
        <taxon>Craniata</taxon>
        <taxon>Vertebrata</taxon>
        <taxon>Euteleostomi</taxon>
        <taxon>Actinopterygii</taxon>
        <taxon>Neopterygii</taxon>
        <taxon>Teleostei</taxon>
        <taxon>Neoteleostei</taxon>
        <taxon>Acanthomorphata</taxon>
        <taxon>Ovalentaria</taxon>
        <taxon>Atherinomorphae</taxon>
        <taxon>Cyprinodontiformes</taxon>
        <taxon>Goodeidae</taxon>
        <taxon>Ameca</taxon>
    </lineage>
</organism>
<evidence type="ECO:0000313" key="1">
    <source>
        <dbReference type="EMBL" id="MEQ2286069.1"/>
    </source>
</evidence>
<proteinExistence type="predicted"/>
<gene>
    <name evidence="1" type="ORF">AMECASPLE_038330</name>
</gene>
<keyword evidence="2" id="KW-1185">Reference proteome</keyword>
<reference evidence="1 2" key="1">
    <citation type="submission" date="2021-06" db="EMBL/GenBank/DDBJ databases">
        <authorList>
            <person name="Palmer J.M."/>
        </authorList>
    </citation>
    <scope>NUCLEOTIDE SEQUENCE [LARGE SCALE GENOMIC DNA]</scope>
    <source>
        <strain evidence="1 2">AS_MEX2019</strain>
        <tissue evidence="1">Muscle</tissue>
    </source>
</reference>
<evidence type="ECO:0000313" key="2">
    <source>
        <dbReference type="Proteomes" id="UP001469553"/>
    </source>
</evidence>
<sequence length="116" mass="13110">MCHVLLRVPVLGARSVDRRDPNVTPQSVGGSAARPVAVVRPWKDETFPWHHLFGMPRRSSGIHSLKREETGSLQAAHWYFISGRFNKNDSHNEQSKRTVKLSDISHSNCIRALTVQ</sequence>
<comment type="caution">
    <text evidence="1">The sequence shown here is derived from an EMBL/GenBank/DDBJ whole genome shotgun (WGS) entry which is preliminary data.</text>
</comment>
<evidence type="ECO:0008006" key="3">
    <source>
        <dbReference type="Google" id="ProtNLM"/>
    </source>
</evidence>
<dbReference type="Proteomes" id="UP001469553">
    <property type="component" value="Unassembled WGS sequence"/>
</dbReference>